<dbReference type="OrthoDB" id="4368687at2759"/>
<evidence type="ECO:0000313" key="7">
    <source>
        <dbReference type="Proteomes" id="UP000009882"/>
    </source>
</evidence>
<dbReference type="EMBL" id="AKCT01000182">
    <property type="protein sequence ID" value="EKV12180.1"/>
    <property type="molecule type" value="Genomic_DNA"/>
</dbReference>
<dbReference type="PROSITE" id="PS50878">
    <property type="entry name" value="RT_POL"/>
    <property type="match status" value="1"/>
</dbReference>
<organism evidence="6 7">
    <name type="scientific">Penicillium digitatum (strain PHI26 / CECT 20796)</name>
    <name type="common">Green mold</name>
    <dbReference type="NCBI Taxonomy" id="1170229"/>
    <lineage>
        <taxon>Eukaryota</taxon>
        <taxon>Fungi</taxon>
        <taxon>Dikarya</taxon>
        <taxon>Ascomycota</taxon>
        <taxon>Pezizomycotina</taxon>
        <taxon>Eurotiomycetes</taxon>
        <taxon>Eurotiomycetidae</taxon>
        <taxon>Eurotiales</taxon>
        <taxon>Aspergillaceae</taxon>
        <taxon>Penicillium</taxon>
    </lineage>
</organism>
<feature type="domain" description="Reverse transcriptase" evidence="2">
    <location>
        <begin position="489"/>
        <end position="747"/>
    </location>
</feature>
<dbReference type="InParanoid" id="K9GEV2"/>
<gene>
    <name evidence="6" type="ORF">PDIG_02180</name>
    <name evidence="5" type="ORF">PDIG_08080</name>
    <name evidence="4" type="ORF">PDIG_45050</name>
</gene>
<dbReference type="SUPFAM" id="SSF56672">
    <property type="entry name" value="DNA/RNA polymerases"/>
    <property type="match status" value="1"/>
</dbReference>
<dbReference type="PANTHER" id="PTHR33481:SF1">
    <property type="entry name" value="ENDONUCLEASE_EXONUCLEASE_PHOSPHATASE DOMAIN-CONTAINING PROTEIN-RELATED"/>
    <property type="match status" value="1"/>
</dbReference>
<dbReference type="Pfam" id="PF14529">
    <property type="entry name" value="Exo_endo_phos_2"/>
    <property type="match status" value="1"/>
</dbReference>
<dbReference type="InterPro" id="IPR012337">
    <property type="entry name" value="RNaseH-like_sf"/>
</dbReference>
<sequence>MASFLSDKAVQKADVIAVQEPWINSQSTTTHYPNKATHQLVFPKELEGERARVCLFVSKRIDPGSWSCKTVSKGYQLLKLRRNHLDGWTDLFMHNIYNNDDGETVEKLNRELAQRPYAEHILIGDMNLHHPTWSGIGSKAKATAAAERLLDIAGIHNLSLTTETGSPTWRRNEQASVLDLTFVSNTLAERVVECQVGTDHGSDHYPVVTTIDIGTPPYEPPKRRNWKATDDKKLIEFIERQLTNTTTNTNNTTTTNTTTNPQNLTTADDVEAECQAFIQIINDAVDISTPWAIPSQWANPSFTPECQEAVKEVRQLRRRHERTGDPYDKELYKAARNRKTRLIKIALRRYHRRKVQEVIEGPGGMWRMSKWARNRQGAYDQGVTPSIKIPGGLAETVEEKAAAFQQAFFPVPPPADLSDIDSKVINHDPTEINRGPIRFPEITHQEIKQAVKASPPDKAPGEDGLPNSLWHKLIEIPTVLDTISRIYNACIRLGTNPTHFQKSITVVLRKAGKRDYQLAKSYRPVALLNTLGKFLEAVVARRISYAVETYKLLPDTHFGGRKGISVDHAIQSIIGRIRRAWGKGKIASMLLLDVSGAYDNVSHERLLYNLRKRGLGQLAPWVKAFLTSRSTRIRIPEGVSESIPTPTGIPQGSPLSPILYLIYNADLVEGCEGVKTSGWVDDVAFIVIGKDEHETISKLQKACQYADAWAARHASVFDPKKYALIHFVNPESGGEEHTPLVLQGTTVQATTTAERYLGVWLDPGLTFQHHRQQMLAKAGVSLQALRGLTGSTWGASLSAMRAIYQAVMIPQMLFGAAAWHSPLTSTLRERSYVKQFANIQSRAACLMSGAFKTTAREALDIELHLLPMQQQLDRLVQLAAIRIRTGPAYAVPKTMLVERGHMQKQRGGYTPMEAQTWKKGGCLTTPLGPLASTWESRKAYIQAPWTKPPRVYIEERERAINTHKRTTEQLYAPARLYTDGSGYQGGIGAAVYPAYPYRRNEARLCNMGTDDDATVYAAELRAIEMALEVIKERFNDDNEWRDCLAKSGVVIFTDNQATLRAIQNPRMPSGQVYLEGCLRLLEWCNDKIQVELRWVPAHEGIPGNEAADMYAKEAATTTETNIHDTNANANTNANTNDNTNVNTNVNHNRSIRLAAAASKSVKRESTIAWEKAWTKGGSKRTARRTRRMIEVPSKSNLTYWKGLRKATTSVLIQLRTGIIGLAEYLSKIKRSDSPRCQCDLGNQSVKHVLLECPLLKELRSEMVEELFMEGVSTTLGEQAMLTEVKAAPIVAKFMIASGLLGQFQSVDSVAMGKEQGEEDSKPKPTQDTANVGETGNTSQWPGARSAEVTSHQRTWRTTHAADEDEEAWRHDPNLFVFDLPE</sequence>
<comment type="caution">
    <text evidence="6">The sequence shown here is derived from an EMBL/GenBank/DDBJ whole genome shotgun (WGS) entry which is preliminary data.</text>
</comment>
<dbReference type="eggNOG" id="KOG1075">
    <property type="taxonomic scope" value="Eukaryota"/>
</dbReference>
<feature type="compositionally biased region" description="Polar residues" evidence="1">
    <location>
        <begin position="1325"/>
        <end position="1340"/>
    </location>
</feature>
<dbReference type="EMBL" id="AKCT01000036">
    <property type="protein sequence ID" value="EKV18494.1"/>
    <property type="molecule type" value="Genomic_DNA"/>
</dbReference>
<dbReference type="InterPro" id="IPR000477">
    <property type="entry name" value="RT_dom"/>
</dbReference>
<dbReference type="OMA" id="NERTEVC"/>
<feature type="region of interest" description="Disordered" evidence="1">
    <location>
        <begin position="1310"/>
        <end position="1374"/>
    </location>
</feature>
<dbReference type="CDD" id="cd01650">
    <property type="entry name" value="RT_nLTR_like"/>
    <property type="match status" value="1"/>
</dbReference>
<evidence type="ECO:0000259" key="3">
    <source>
        <dbReference type="PROSITE" id="PS50879"/>
    </source>
</evidence>
<dbReference type="PANTHER" id="PTHR33481">
    <property type="entry name" value="REVERSE TRANSCRIPTASE"/>
    <property type="match status" value="1"/>
</dbReference>
<dbReference type="STRING" id="1170229.K9GEV2"/>
<dbReference type="InterPro" id="IPR043502">
    <property type="entry name" value="DNA/RNA_pol_sf"/>
</dbReference>
<evidence type="ECO:0008006" key="8">
    <source>
        <dbReference type="Google" id="ProtNLM"/>
    </source>
</evidence>
<dbReference type="Pfam" id="PF00075">
    <property type="entry name" value="RNase_H"/>
    <property type="match status" value="1"/>
</dbReference>
<protein>
    <recommendedName>
        <fullName evidence="8">Reverse transcriptase</fullName>
    </recommendedName>
</protein>
<dbReference type="Proteomes" id="UP000009882">
    <property type="component" value="Unassembled WGS sequence"/>
</dbReference>
<feature type="compositionally biased region" description="Basic and acidic residues" evidence="1">
    <location>
        <begin position="1314"/>
        <end position="1324"/>
    </location>
</feature>
<feature type="domain" description="RNase H type-1" evidence="3">
    <location>
        <begin position="970"/>
        <end position="1116"/>
    </location>
</feature>
<accession>K9GEV2</accession>
<dbReference type="SUPFAM" id="SSF53098">
    <property type="entry name" value="Ribonuclease H-like"/>
    <property type="match status" value="1"/>
</dbReference>
<evidence type="ECO:0000313" key="5">
    <source>
        <dbReference type="EMBL" id="EKV18494.1"/>
    </source>
</evidence>
<dbReference type="GO" id="GO:0003676">
    <property type="term" value="F:nucleic acid binding"/>
    <property type="evidence" value="ECO:0007669"/>
    <property type="project" value="InterPro"/>
</dbReference>
<evidence type="ECO:0000259" key="2">
    <source>
        <dbReference type="PROSITE" id="PS50878"/>
    </source>
</evidence>
<dbReference type="InterPro" id="IPR002156">
    <property type="entry name" value="RNaseH_domain"/>
</dbReference>
<dbReference type="HOGENOM" id="CLU_000680_23_3_1"/>
<dbReference type="GO" id="GO:0004523">
    <property type="term" value="F:RNA-DNA hybrid ribonuclease activity"/>
    <property type="evidence" value="ECO:0007669"/>
    <property type="project" value="InterPro"/>
</dbReference>
<dbReference type="SUPFAM" id="SSF56219">
    <property type="entry name" value="DNase I-like"/>
    <property type="match status" value="1"/>
</dbReference>
<feature type="region of interest" description="Disordered" evidence="1">
    <location>
        <begin position="1125"/>
        <end position="1144"/>
    </location>
</feature>
<reference evidence="6" key="2">
    <citation type="submission" date="2012-05" db="EMBL/GenBank/DDBJ databases">
        <title>The genome sequence of the necrotrophic fungus Penicillium digitatum, the main postharvest pathogen of citrus.</title>
        <authorList>
            <person name="Marcet-Houben M."/>
            <person name="Gabaldon T."/>
            <person name="Ballester A.-R."/>
            <person name="Harries E."/>
            <person name="Marcos J.F."/>
            <person name="Gonzalez-Candelas L."/>
            <person name="de la Fuente B."/>
        </authorList>
    </citation>
    <scope>NUCLEOTIDE SEQUENCE</scope>
    <source>
        <strain evidence="6">PHI26</strain>
    </source>
</reference>
<reference evidence="7" key="1">
    <citation type="journal article" date="2012" name="BMC Genomics">
        <title>Genome sequence of the necrotrophic fungus Penicillium digitatum, the main postharvest pathogen of citrus.</title>
        <authorList>
            <person name="Marcet-Houben M."/>
            <person name="Ballester A.-R."/>
            <person name="de la Fuente B."/>
            <person name="Harries E."/>
            <person name="Marcos J.F."/>
            <person name="Gonzalez-Candelas L."/>
            <person name="Gabaldon T."/>
        </authorList>
    </citation>
    <scope>NUCLEOTIDE SEQUENCE [LARGE SCALE GENOMIC DNA]</scope>
    <source>
        <strain evidence="7">PHI26 / CECT 20796</strain>
    </source>
</reference>
<feature type="compositionally biased region" description="Polar residues" evidence="1">
    <location>
        <begin position="1347"/>
        <end position="1357"/>
    </location>
</feature>
<evidence type="ECO:0000256" key="1">
    <source>
        <dbReference type="SAM" id="MobiDB-lite"/>
    </source>
</evidence>
<dbReference type="InterPro" id="IPR005135">
    <property type="entry name" value="Endo/exonuclease/phosphatase"/>
</dbReference>
<name>K9GEV2_PEND2</name>
<dbReference type="PROSITE" id="PS50879">
    <property type="entry name" value="RNASE_H_1"/>
    <property type="match status" value="1"/>
</dbReference>
<keyword evidence="7" id="KW-1185">Reference proteome</keyword>
<dbReference type="Gene3D" id="3.30.420.10">
    <property type="entry name" value="Ribonuclease H-like superfamily/Ribonuclease H"/>
    <property type="match status" value="1"/>
</dbReference>
<dbReference type="Pfam" id="PF00078">
    <property type="entry name" value="RVT_1"/>
    <property type="match status" value="1"/>
</dbReference>
<dbReference type="InterPro" id="IPR036397">
    <property type="entry name" value="RNaseH_sf"/>
</dbReference>
<dbReference type="InterPro" id="IPR036691">
    <property type="entry name" value="Endo/exonu/phosph_ase_sf"/>
</dbReference>
<dbReference type="EMBL" id="AKCT01000014">
    <property type="protein sequence ID" value="EKV19579.1"/>
    <property type="molecule type" value="Genomic_DNA"/>
</dbReference>
<dbReference type="Gene3D" id="3.60.10.10">
    <property type="entry name" value="Endonuclease/exonuclease/phosphatase"/>
    <property type="match status" value="1"/>
</dbReference>
<proteinExistence type="predicted"/>
<evidence type="ECO:0000313" key="6">
    <source>
        <dbReference type="EMBL" id="EKV19579.1"/>
    </source>
</evidence>
<evidence type="ECO:0000313" key="4">
    <source>
        <dbReference type="EMBL" id="EKV12180.1"/>
    </source>
</evidence>
<dbReference type="CDD" id="cd09276">
    <property type="entry name" value="Rnase_HI_RT_non_LTR"/>
    <property type="match status" value="1"/>
</dbReference>